<name>A0A1G2CRH6_9BACT</name>
<sequence>MEDEMDQIEMRKRIFEQAAYLIPRLGLSEENGGIGVRPDTTRVAEVIAAQVDIHGEKILDDDVRCFAIVKKIFSSGRH</sequence>
<organism evidence="1 2">
    <name type="scientific">Candidatus Lloydbacteria bacterium RIFCSPHIGHO2_01_FULL_41_20</name>
    <dbReference type="NCBI Taxonomy" id="1798657"/>
    <lineage>
        <taxon>Bacteria</taxon>
        <taxon>Candidatus Lloydiibacteriota</taxon>
    </lineage>
</organism>
<proteinExistence type="predicted"/>
<reference evidence="1 2" key="1">
    <citation type="journal article" date="2016" name="Nat. Commun.">
        <title>Thousands of microbial genomes shed light on interconnected biogeochemical processes in an aquifer system.</title>
        <authorList>
            <person name="Anantharaman K."/>
            <person name="Brown C.T."/>
            <person name="Hug L.A."/>
            <person name="Sharon I."/>
            <person name="Castelle C.J."/>
            <person name="Probst A.J."/>
            <person name="Thomas B.C."/>
            <person name="Singh A."/>
            <person name="Wilkins M.J."/>
            <person name="Karaoz U."/>
            <person name="Brodie E.L."/>
            <person name="Williams K.H."/>
            <person name="Hubbard S.S."/>
            <person name="Banfield J.F."/>
        </authorList>
    </citation>
    <scope>NUCLEOTIDE SEQUENCE [LARGE SCALE GENOMIC DNA]</scope>
</reference>
<accession>A0A1G2CRH6</accession>
<dbReference type="AlphaFoldDB" id="A0A1G2CRH6"/>
<evidence type="ECO:0000313" key="1">
    <source>
        <dbReference type="EMBL" id="OGZ03983.1"/>
    </source>
</evidence>
<dbReference type="Proteomes" id="UP000178841">
    <property type="component" value="Unassembled WGS sequence"/>
</dbReference>
<protein>
    <submittedName>
        <fullName evidence="1">Uncharacterized protein</fullName>
    </submittedName>
</protein>
<gene>
    <name evidence="1" type="ORF">A2648_00045</name>
</gene>
<dbReference type="EMBL" id="MHLH01000012">
    <property type="protein sequence ID" value="OGZ03983.1"/>
    <property type="molecule type" value="Genomic_DNA"/>
</dbReference>
<comment type="caution">
    <text evidence="1">The sequence shown here is derived from an EMBL/GenBank/DDBJ whole genome shotgun (WGS) entry which is preliminary data.</text>
</comment>
<evidence type="ECO:0000313" key="2">
    <source>
        <dbReference type="Proteomes" id="UP000178841"/>
    </source>
</evidence>